<sequence length="217" mass="23836">MAARSGKEADTMPRRRKGYDAACYYDGKLLGRCTRADSDAYTLLMKACGGDAARVLREYAYFSPELKAILEKAALIQADRSRTGGMFHAPEGSPWGQVQSCETLCPGVFLVSTASHGGTMVANEAAAILSPAAKKCGFKHKGYLCFEEDSQENVALRELLDKKLWKIPDRISDKAAFEEAINRSIRQYNPGYWRARQSGMEAAEAARKKAPAKEAAR</sequence>
<accession>A0A3E3K025</accession>
<dbReference type="Pfam" id="PF22653">
    <property type="entry name" value="DUF7007"/>
    <property type="match status" value="1"/>
</dbReference>
<protein>
    <recommendedName>
        <fullName evidence="1">DUF7007 domain-containing protein</fullName>
    </recommendedName>
</protein>
<dbReference type="InterPro" id="IPR054276">
    <property type="entry name" value="DUF7007"/>
</dbReference>
<proteinExistence type="predicted"/>
<dbReference type="OrthoDB" id="2055729at2"/>
<name>A0A3E3K025_9FIRM</name>
<keyword evidence="3" id="KW-1185">Reference proteome</keyword>
<dbReference type="RefSeq" id="WP_024733123.1">
    <property type="nucleotide sequence ID" value="NZ_CP094681.1"/>
</dbReference>
<dbReference type="AlphaFoldDB" id="A0A3E3K025"/>
<evidence type="ECO:0000313" key="2">
    <source>
        <dbReference type="EMBL" id="RGE85794.1"/>
    </source>
</evidence>
<reference evidence="2 3" key="1">
    <citation type="submission" date="2018-08" db="EMBL/GenBank/DDBJ databases">
        <title>A genome reference for cultivated species of the human gut microbiota.</title>
        <authorList>
            <person name="Zou Y."/>
            <person name="Xue W."/>
            <person name="Luo G."/>
        </authorList>
    </citation>
    <scope>NUCLEOTIDE SEQUENCE [LARGE SCALE GENOMIC DNA]</scope>
    <source>
        <strain evidence="2 3">AF37-2AT</strain>
    </source>
</reference>
<organism evidence="2 3">
    <name type="scientific">Sellimonas intestinalis</name>
    <dbReference type="NCBI Taxonomy" id="1653434"/>
    <lineage>
        <taxon>Bacteria</taxon>
        <taxon>Bacillati</taxon>
        <taxon>Bacillota</taxon>
        <taxon>Clostridia</taxon>
        <taxon>Lachnospirales</taxon>
        <taxon>Lachnospiraceae</taxon>
        <taxon>Sellimonas</taxon>
    </lineage>
</organism>
<comment type="caution">
    <text evidence="2">The sequence shown here is derived from an EMBL/GenBank/DDBJ whole genome shotgun (WGS) entry which is preliminary data.</text>
</comment>
<feature type="domain" description="DUF7007" evidence="1">
    <location>
        <begin position="89"/>
        <end position="207"/>
    </location>
</feature>
<dbReference type="EMBL" id="QVLX01000007">
    <property type="protein sequence ID" value="RGE85794.1"/>
    <property type="molecule type" value="Genomic_DNA"/>
</dbReference>
<evidence type="ECO:0000313" key="3">
    <source>
        <dbReference type="Proteomes" id="UP000261080"/>
    </source>
</evidence>
<evidence type="ECO:0000259" key="1">
    <source>
        <dbReference type="Pfam" id="PF22653"/>
    </source>
</evidence>
<gene>
    <name evidence="2" type="ORF">DW016_12480</name>
</gene>
<dbReference type="Proteomes" id="UP000261080">
    <property type="component" value="Unassembled WGS sequence"/>
</dbReference>